<dbReference type="InterPro" id="IPR036890">
    <property type="entry name" value="HATPase_C_sf"/>
</dbReference>
<evidence type="ECO:0000313" key="3">
    <source>
        <dbReference type="RefSeq" id="XP_009758344.1"/>
    </source>
</evidence>
<organism evidence="2 3">
    <name type="scientific">Nicotiana sylvestris</name>
    <name type="common">Wood tobacco</name>
    <name type="synonym">South American tobacco</name>
    <dbReference type="NCBI Taxonomy" id="4096"/>
    <lineage>
        <taxon>Eukaryota</taxon>
        <taxon>Viridiplantae</taxon>
        <taxon>Streptophyta</taxon>
        <taxon>Embryophyta</taxon>
        <taxon>Tracheophyta</taxon>
        <taxon>Spermatophyta</taxon>
        <taxon>Magnoliopsida</taxon>
        <taxon>eudicotyledons</taxon>
        <taxon>Gunneridae</taxon>
        <taxon>Pentapetalae</taxon>
        <taxon>asterids</taxon>
        <taxon>lamiids</taxon>
        <taxon>Solanales</taxon>
        <taxon>Solanaceae</taxon>
        <taxon>Nicotianoideae</taxon>
        <taxon>Nicotianeae</taxon>
        <taxon>Nicotiana</taxon>
    </lineage>
</organism>
<dbReference type="SUPFAM" id="SSF55874">
    <property type="entry name" value="ATPase domain of HSP90 chaperone/DNA topoisomerase II/histidine kinase"/>
    <property type="match status" value="1"/>
</dbReference>
<dbReference type="Proteomes" id="UP000189701">
    <property type="component" value="Unplaced"/>
</dbReference>
<sequence length="529" mass="59589">MATAKEHIEEIRRSKFSIGGETNPLTEDLHQAVKNLSAELYAKDVHFFMELVQNAEDNEYHEGVDPSLEFVITSKDITDTGAQATLLIFNNEKGFSRKNIESICSVGRSTKKGNRKRGYIGEKGIGFKSVFLITAQPYIFSNGYQIRFSEEPCQHCNVGYIVPEWVEANPTLSVIKQIYGSSATLPATTIVLPLKPDKVKPVKQQLSSIHPEVLLFLSKIKKLSVREDNEDPRLNTVSAISISSETDFVKKKNIDAESYMLHLSADEKSGLGECSYYMWKQKFPVRREHRVDRRMDVDEWVITLAFPNGERLNRGTSSPGIYAFLPTEMVTNFPFIIQADFLLASSRETILLDDIWNRGILDCVSSAFVSAFTSLVRANEGAPVSTLTHMFGFLPVNASPYPILNDVRDSIKRKLLSLKCIRFNLNKSCNAFAHWLQECVSHHCAALHLQQWVPDTIQRGTLPALQFIKQIYGSSATLPATTIVLPLKPDKVKPVKQQLSSIHPEVLLFLSKIKKLSVREDNEDPRLNT</sequence>
<reference evidence="2" key="1">
    <citation type="journal article" date="2013" name="Genome Biol.">
        <title>Reference genomes and transcriptomes of Nicotiana sylvestris and Nicotiana tomentosiformis.</title>
        <authorList>
            <person name="Sierro N."/>
            <person name="Battey J.N."/>
            <person name="Ouadi S."/>
            <person name="Bovet L."/>
            <person name="Goepfert S."/>
            <person name="Bakaher N."/>
            <person name="Peitsch M.C."/>
            <person name="Ivanov N.V."/>
        </authorList>
    </citation>
    <scope>NUCLEOTIDE SEQUENCE [LARGE SCALE GENOMIC DNA]</scope>
</reference>
<dbReference type="PANTHER" id="PTHR32387">
    <property type="entry name" value="WU:FJ29H11"/>
    <property type="match status" value="1"/>
</dbReference>
<name>A0A1U7V7X1_NICSY</name>
<dbReference type="Pfam" id="PF25794">
    <property type="entry name" value="SACS"/>
    <property type="match status" value="1"/>
</dbReference>
<protein>
    <submittedName>
        <fullName evidence="3">Uncharacterized protein LOC104211047</fullName>
    </submittedName>
</protein>
<feature type="domain" description="Sacsin/Nov" evidence="1">
    <location>
        <begin position="27"/>
        <end position="144"/>
    </location>
</feature>
<dbReference type="PANTHER" id="PTHR32387:SF3">
    <property type="entry name" value="ATP_DNA BINDING PROTEIN"/>
    <property type="match status" value="1"/>
</dbReference>
<dbReference type="NCBIfam" id="NF047352">
    <property type="entry name" value="P_loop_sacsin"/>
    <property type="match status" value="1"/>
</dbReference>
<dbReference type="OrthoDB" id="1262810at2759"/>
<dbReference type="Gene3D" id="3.30.565.10">
    <property type="entry name" value="Histidine kinase-like ATPase, C-terminal domain"/>
    <property type="match status" value="1"/>
</dbReference>
<dbReference type="RefSeq" id="XP_009758344.1">
    <property type="nucleotide sequence ID" value="XM_009760042.1"/>
</dbReference>
<feature type="non-terminal residue" evidence="3">
    <location>
        <position position="529"/>
    </location>
</feature>
<evidence type="ECO:0000259" key="1">
    <source>
        <dbReference type="Pfam" id="PF25794"/>
    </source>
</evidence>
<reference evidence="3" key="2">
    <citation type="submission" date="2025-08" db="UniProtKB">
        <authorList>
            <consortium name="RefSeq"/>
        </authorList>
    </citation>
    <scope>IDENTIFICATION</scope>
    <source>
        <tissue evidence="3">Leaf</tissue>
    </source>
</reference>
<keyword evidence="2" id="KW-1185">Reference proteome</keyword>
<gene>
    <name evidence="3" type="primary">LOC104211047</name>
</gene>
<dbReference type="eggNOG" id="ENOG502QXH2">
    <property type="taxonomic scope" value="Eukaryota"/>
</dbReference>
<dbReference type="InterPro" id="IPR052957">
    <property type="entry name" value="Auxin_embryo_med"/>
</dbReference>
<dbReference type="InterPro" id="IPR058210">
    <property type="entry name" value="SACS/Nov_dom"/>
</dbReference>
<dbReference type="STRING" id="4096.A0A1U7V7X1"/>
<dbReference type="AlphaFoldDB" id="A0A1U7V7X1"/>
<proteinExistence type="predicted"/>
<accession>A0A1U7V7X1</accession>
<evidence type="ECO:0000313" key="2">
    <source>
        <dbReference type="Proteomes" id="UP000189701"/>
    </source>
</evidence>